<dbReference type="OrthoDB" id="6538337at2"/>
<protein>
    <recommendedName>
        <fullName evidence="3">DNA-binding transcriptional regulator</fullName>
    </recommendedName>
</protein>
<accession>A0A090V1U4</accession>
<dbReference type="Gene3D" id="1.10.10.10">
    <property type="entry name" value="Winged helix-like DNA-binding domain superfamily/Winged helix DNA-binding domain"/>
    <property type="match status" value="1"/>
</dbReference>
<dbReference type="RefSeq" id="WP_042389450.1">
    <property type="nucleotide sequence ID" value="NZ_BBMZ01000007.1"/>
</dbReference>
<keyword evidence="2" id="KW-1185">Reference proteome</keyword>
<dbReference type="eggNOG" id="COG3415">
    <property type="taxonomic scope" value="Bacteria"/>
</dbReference>
<sequence length="120" mass="13534">MIKERMTPEELAKLTGYSRQTINKWVRKEGWVTSPKPGVQGGKARVVHINEQVREFIRNARRAADATLYADASLDTSLDVLLVTLAKEMTPSEQKQLTSLLMREGISGLLQRLGIRGREK</sequence>
<evidence type="ECO:0000313" key="1">
    <source>
        <dbReference type="EMBL" id="GAL57249.1"/>
    </source>
</evidence>
<dbReference type="InterPro" id="IPR036388">
    <property type="entry name" value="WH-like_DNA-bd_sf"/>
</dbReference>
<gene>
    <name evidence="1" type="primary">yfeC</name>
    <name evidence="1" type="ORF">EV102420_07_00680</name>
</gene>
<dbReference type="Pfam" id="PF07037">
    <property type="entry name" value="YfeC-like"/>
    <property type="match status" value="1"/>
</dbReference>
<name>A0A090V1U4_PSEVU</name>
<evidence type="ECO:0000313" key="2">
    <source>
        <dbReference type="Proteomes" id="UP000029462"/>
    </source>
</evidence>
<dbReference type="STRING" id="1115515.EV102420_07_00680"/>
<evidence type="ECO:0008006" key="3">
    <source>
        <dbReference type="Google" id="ProtNLM"/>
    </source>
</evidence>
<reference evidence="1 2" key="1">
    <citation type="submission" date="2014-09" db="EMBL/GenBank/DDBJ databases">
        <title>Whole genome shotgun sequence of Escherichia vulneris NBRC 102420.</title>
        <authorList>
            <person name="Yoshida Y."/>
            <person name="Hosoyama A."/>
            <person name="Tsuchikane K."/>
            <person name="Ohji S."/>
            <person name="Ichikawa N."/>
            <person name="Kimura A."/>
            <person name="Yamazoe A."/>
            <person name="Ezaki T."/>
            <person name="Fujita N."/>
        </authorList>
    </citation>
    <scope>NUCLEOTIDE SEQUENCE [LARGE SCALE GENOMIC DNA]</scope>
    <source>
        <strain evidence="1 2">NBRC 102420</strain>
    </source>
</reference>
<comment type="caution">
    <text evidence="1">The sequence shown here is derived from an EMBL/GenBank/DDBJ whole genome shotgun (WGS) entry which is preliminary data.</text>
</comment>
<dbReference type="AlphaFoldDB" id="A0A090V1U4"/>
<dbReference type="Proteomes" id="UP000029462">
    <property type="component" value="Unassembled WGS sequence"/>
</dbReference>
<dbReference type="EMBL" id="BBMZ01000007">
    <property type="protein sequence ID" value="GAL57249.1"/>
    <property type="molecule type" value="Genomic_DNA"/>
</dbReference>
<dbReference type="InterPro" id="IPR009061">
    <property type="entry name" value="DNA-bd_dom_put_sf"/>
</dbReference>
<organism evidence="1 2">
    <name type="scientific">Pseudescherichia vulneris NBRC 102420</name>
    <dbReference type="NCBI Taxonomy" id="1115515"/>
    <lineage>
        <taxon>Bacteria</taxon>
        <taxon>Pseudomonadati</taxon>
        <taxon>Pseudomonadota</taxon>
        <taxon>Gammaproteobacteria</taxon>
        <taxon>Enterobacterales</taxon>
        <taxon>Enterobacteriaceae</taxon>
        <taxon>Pseudescherichia</taxon>
    </lineage>
</organism>
<dbReference type="InterPro" id="IPR010749">
    <property type="entry name" value="YfeC-like"/>
</dbReference>
<proteinExistence type="predicted"/>
<dbReference type="GeneID" id="88816256"/>
<dbReference type="SUPFAM" id="SSF46955">
    <property type="entry name" value="Putative DNA-binding domain"/>
    <property type="match status" value="1"/>
</dbReference>